<feature type="transmembrane region" description="Helical" evidence="7">
    <location>
        <begin position="12"/>
        <end position="32"/>
    </location>
</feature>
<evidence type="ECO:0000256" key="6">
    <source>
        <dbReference type="ARBA" id="ARBA00023136"/>
    </source>
</evidence>
<dbReference type="GO" id="GO:0016020">
    <property type="term" value="C:membrane"/>
    <property type="evidence" value="ECO:0007669"/>
    <property type="project" value="UniProtKB-SubCell"/>
</dbReference>
<dbReference type="Pfam" id="PF01694">
    <property type="entry name" value="Rhomboid"/>
    <property type="match status" value="1"/>
</dbReference>
<keyword evidence="3" id="KW-0997">Cell inner membrane</keyword>
<evidence type="ECO:0000256" key="2">
    <source>
        <dbReference type="ARBA" id="ARBA00022475"/>
    </source>
</evidence>
<dbReference type="SUPFAM" id="SSF144091">
    <property type="entry name" value="Rhomboid-like"/>
    <property type="match status" value="1"/>
</dbReference>
<keyword evidence="9" id="KW-0645">Protease</keyword>
<name>A0A178LZQ9_9CHLR</name>
<dbReference type="GO" id="GO:0006508">
    <property type="term" value="P:proteolysis"/>
    <property type="evidence" value="ECO:0007669"/>
    <property type="project" value="UniProtKB-KW"/>
</dbReference>
<keyword evidence="5 7" id="KW-1133">Transmembrane helix</keyword>
<dbReference type="GO" id="GO:0004252">
    <property type="term" value="F:serine-type endopeptidase activity"/>
    <property type="evidence" value="ECO:0007669"/>
    <property type="project" value="InterPro"/>
</dbReference>
<dbReference type="PANTHER" id="PTHR43066:SF26">
    <property type="entry name" value="RHOMBOID PROTEASE GLPG"/>
    <property type="match status" value="1"/>
</dbReference>
<feature type="transmembrane region" description="Helical" evidence="7">
    <location>
        <begin position="196"/>
        <end position="215"/>
    </location>
</feature>
<dbReference type="RefSeq" id="WP_066790797.1">
    <property type="nucleotide sequence ID" value="NZ_LWQS01000093.1"/>
</dbReference>
<comment type="caution">
    <text evidence="9">The sequence shown here is derived from an EMBL/GenBank/DDBJ whole genome shotgun (WGS) entry which is preliminary data.</text>
</comment>
<keyword evidence="9" id="KW-0378">Hydrolase</keyword>
<sequence>MFPLKDTIPSRSFPAVNWALLAANVVVFLFMVRDTRLAAAWINELALVPARFLANPLDPAELLTIFTSMFIHGGWFHLFSNMLALYIFGDNVEDSMGSQRYLIFYLLCGVAAALTHVLFNPSSMLPTVGASGALSGVLAAYLIFFPSSRVITLVPVFFLPLLFEIPAVVYLGLWFISQLANGVFSIFIDVQAMGGVAWWAHIGGFVAGLVLAPLFRQRRYERRYYRDQYYPW</sequence>
<evidence type="ECO:0000256" key="3">
    <source>
        <dbReference type="ARBA" id="ARBA00022519"/>
    </source>
</evidence>
<dbReference type="PANTHER" id="PTHR43066">
    <property type="entry name" value="RHOMBOID-RELATED PROTEIN"/>
    <property type="match status" value="1"/>
</dbReference>
<dbReference type="InterPro" id="IPR022764">
    <property type="entry name" value="Peptidase_S54_rhomboid_dom"/>
</dbReference>
<accession>A0A178LZQ9</accession>
<dbReference type="STRING" id="1707952.A6A03_04215"/>
<organism evidence="9 10">
    <name type="scientific">Chloroflexus islandicus</name>
    <dbReference type="NCBI Taxonomy" id="1707952"/>
    <lineage>
        <taxon>Bacteria</taxon>
        <taxon>Bacillati</taxon>
        <taxon>Chloroflexota</taxon>
        <taxon>Chloroflexia</taxon>
        <taxon>Chloroflexales</taxon>
        <taxon>Chloroflexineae</taxon>
        <taxon>Chloroflexaceae</taxon>
        <taxon>Chloroflexus</taxon>
    </lineage>
</organism>
<evidence type="ECO:0000256" key="5">
    <source>
        <dbReference type="ARBA" id="ARBA00022989"/>
    </source>
</evidence>
<feature type="transmembrane region" description="Helical" evidence="7">
    <location>
        <begin position="62"/>
        <end position="89"/>
    </location>
</feature>
<keyword evidence="6 7" id="KW-0472">Membrane</keyword>
<evidence type="ECO:0000259" key="8">
    <source>
        <dbReference type="Pfam" id="PF01694"/>
    </source>
</evidence>
<evidence type="ECO:0000256" key="1">
    <source>
        <dbReference type="ARBA" id="ARBA00004141"/>
    </source>
</evidence>
<dbReference type="FunFam" id="1.20.1540.10:FF:000027">
    <property type="entry name" value="Rhomboid family intramembrane serine protease"/>
    <property type="match status" value="1"/>
</dbReference>
<comment type="subcellular location">
    <subcellularLocation>
        <location evidence="1">Membrane</location>
        <topology evidence="1">Multi-pass membrane protein</topology>
    </subcellularLocation>
</comment>
<dbReference type="Proteomes" id="UP000078287">
    <property type="component" value="Unassembled WGS sequence"/>
</dbReference>
<keyword evidence="2" id="KW-1003">Cell membrane</keyword>
<feature type="transmembrane region" description="Helical" evidence="7">
    <location>
        <begin position="156"/>
        <end position="176"/>
    </location>
</feature>
<gene>
    <name evidence="9" type="ORF">A6A03_04215</name>
</gene>
<feature type="transmembrane region" description="Helical" evidence="7">
    <location>
        <begin position="101"/>
        <end position="119"/>
    </location>
</feature>
<dbReference type="OrthoDB" id="9813074at2"/>
<dbReference type="AlphaFoldDB" id="A0A178LZQ9"/>
<feature type="domain" description="Peptidase S54 rhomboid" evidence="8">
    <location>
        <begin position="60"/>
        <end position="217"/>
    </location>
</feature>
<feature type="transmembrane region" description="Helical" evidence="7">
    <location>
        <begin position="125"/>
        <end position="144"/>
    </location>
</feature>
<dbReference type="SMART" id="SM01160">
    <property type="entry name" value="DUF1751"/>
    <property type="match status" value="1"/>
</dbReference>
<dbReference type="EMBL" id="LWQS01000093">
    <property type="protein sequence ID" value="OAN40524.1"/>
    <property type="molecule type" value="Genomic_DNA"/>
</dbReference>
<protein>
    <submittedName>
        <fullName evidence="9">Rhomboid family intramembrane serine protease</fullName>
    </submittedName>
</protein>
<keyword evidence="10" id="KW-1185">Reference proteome</keyword>
<evidence type="ECO:0000256" key="4">
    <source>
        <dbReference type="ARBA" id="ARBA00022692"/>
    </source>
</evidence>
<dbReference type="Gene3D" id="1.20.1540.10">
    <property type="entry name" value="Rhomboid-like"/>
    <property type="match status" value="1"/>
</dbReference>
<proteinExistence type="predicted"/>
<keyword evidence="4 7" id="KW-0812">Transmembrane</keyword>
<evidence type="ECO:0000256" key="7">
    <source>
        <dbReference type="SAM" id="Phobius"/>
    </source>
</evidence>
<reference evidence="9 10" key="1">
    <citation type="submission" date="2016-04" db="EMBL/GenBank/DDBJ databases">
        <title>Chloroflexus islandicus sp. nov., a thermophilic filamentous anoxygenic phototrophic bacterium from geyser Strokkur (Iceland).</title>
        <authorList>
            <person name="Gaisin V.A."/>
            <person name="Kalashnikov A.M."/>
            <person name="Sukhacheva M.V."/>
            <person name="Grouzdev D.S."/>
            <person name="Ivanov T.M."/>
            <person name="Kuznetsov B."/>
            <person name="Gorlenko V.M."/>
        </authorList>
    </citation>
    <scope>NUCLEOTIDE SEQUENCE [LARGE SCALE GENOMIC DNA]</scope>
    <source>
        <strain evidence="10">isl-2</strain>
    </source>
</reference>
<evidence type="ECO:0000313" key="10">
    <source>
        <dbReference type="Proteomes" id="UP000078287"/>
    </source>
</evidence>
<dbReference type="InterPro" id="IPR035952">
    <property type="entry name" value="Rhomboid-like_sf"/>
</dbReference>
<evidence type="ECO:0000313" key="9">
    <source>
        <dbReference type="EMBL" id="OAN40524.1"/>
    </source>
</evidence>